<keyword evidence="7" id="KW-0482">Metalloprotease</keyword>
<evidence type="ECO:0000256" key="6">
    <source>
        <dbReference type="ARBA" id="ARBA00022833"/>
    </source>
</evidence>
<comment type="similarity">
    <text evidence="2">Belongs to the peptidase M35 family.</text>
</comment>
<dbReference type="InterPro" id="IPR050414">
    <property type="entry name" value="Fungal_M35_metalloproteases"/>
</dbReference>
<dbReference type="AlphaFoldDB" id="Q2KHE1"/>
<keyword evidence="3" id="KW-0645">Protease</keyword>
<dbReference type="InterPro" id="IPR029463">
    <property type="entry name" value="Lys_MEP"/>
</dbReference>
<evidence type="ECO:0000256" key="3">
    <source>
        <dbReference type="ARBA" id="ARBA00022670"/>
    </source>
</evidence>
<organism evidence="9">
    <name type="scientific">Pyricularia oryzae (strain 70-15 / ATCC MYA-4617 / FGSC 8958)</name>
    <name type="common">Rice blast fungus</name>
    <name type="synonym">Magnaporthe oryzae</name>
    <dbReference type="NCBI Taxonomy" id="242507"/>
    <lineage>
        <taxon>Eukaryota</taxon>
        <taxon>Fungi</taxon>
        <taxon>Dikarya</taxon>
        <taxon>Ascomycota</taxon>
        <taxon>Pezizomycotina</taxon>
        <taxon>Sordariomycetes</taxon>
        <taxon>Sordariomycetidae</taxon>
        <taxon>Magnaporthales</taxon>
        <taxon>Pyriculariaceae</taxon>
        <taxon>Pyricularia</taxon>
    </lineage>
</organism>
<dbReference type="SUPFAM" id="SSF55486">
    <property type="entry name" value="Metalloproteases ('zincins'), catalytic domain"/>
    <property type="match status" value="1"/>
</dbReference>
<evidence type="ECO:0000256" key="1">
    <source>
        <dbReference type="ARBA" id="ARBA00001947"/>
    </source>
</evidence>
<keyword evidence="5" id="KW-0378">Hydrolase</keyword>
<keyword evidence="6" id="KW-0862">Zinc</keyword>
<dbReference type="EMBL" id="CM000230">
    <property type="protein sequence ID" value="EAQ70637.1"/>
    <property type="molecule type" value="Genomic_DNA"/>
</dbReference>
<proteinExistence type="inferred from homology"/>
<dbReference type="Gene3D" id="3.40.390.10">
    <property type="entry name" value="Collagenase (Catalytic Domain)"/>
    <property type="match status" value="1"/>
</dbReference>
<keyword evidence="4" id="KW-0479">Metal-binding</keyword>
<evidence type="ECO:0000256" key="4">
    <source>
        <dbReference type="ARBA" id="ARBA00022723"/>
    </source>
</evidence>
<protein>
    <recommendedName>
        <fullName evidence="8">Lysine-specific metallo-endopeptidase domain-containing protein</fullName>
    </recommendedName>
</protein>
<feature type="domain" description="Lysine-specific metallo-endopeptidase" evidence="8">
    <location>
        <begin position="8"/>
        <end position="105"/>
    </location>
</feature>
<dbReference type="InterPro" id="IPR024079">
    <property type="entry name" value="MetalloPept_cat_dom_sf"/>
</dbReference>
<evidence type="ECO:0000259" key="8">
    <source>
        <dbReference type="Pfam" id="PF14521"/>
    </source>
</evidence>
<comment type="cofactor">
    <cofactor evidence="1">
        <name>Zn(2+)</name>
        <dbReference type="ChEBI" id="CHEBI:29105"/>
    </cofactor>
</comment>
<evidence type="ECO:0000256" key="5">
    <source>
        <dbReference type="ARBA" id="ARBA00022801"/>
    </source>
</evidence>
<dbReference type="Pfam" id="PF14521">
    <property type="entry name" value="Aspzincin_M35"/>
    <property type="match status" value="1"/>
</dbReference>
<evidence type="ECO:0000313" key="9">
    <source>
        <dbReference type="EMBL" id="EAQ70637.1"/>
    </source>
</evidence>
<dbReference type="GO" id="GO:0004222">
    <property type="term" value="F:metalloendopeptidase activity"/>
    <property type="evidence" value="ECO:0007669"/>
    <property type="project" value="InterPro"/>
</dbReference>
<dbReference type="PANTHER" id="PTHR37016:SF3">
    <property type="entry name" value="NEUTRAL PROTEASE 2-RELATED"/>
    <property type="match status" value="1"/>
</dbReference>
<gene>
    <name evidence="9" type="ORF">MGCH7_ch7g44</name>
</gene>
<dbReference type="PANTHER" id="PTHR37016">
    <property type="match status" value="1"/>
</dbReference>
<dbReference type="GO" id="GO:0006508">
    <property type="term" value="P:proteolysis"/>
    <property type="evidence" value="ECO:0007669"/>
    <property type="project" value="UniProtKB-KW"/>
</dbReference>
<reference evidence="9" key="1">
    <citation type="submission" date="2005-01" db="EMBL/GenBank/DDBJ databases">
        <title>The sequence of Magnaporthe grisea chromosome 7.</title>
        <authorList>
            <person name="Thon M.R."/>
            <person name="Pan H."/>
            <person name="Diener A."/>
            <person name="Papalas J."/>
            <person name="Taro A."/>
            <person name="Mitchell T."/>
            <person name="Dean R.A."/>
        </authorList>
    </citation>
    <scope>NUCLEOTIDE SEQUENCE</scope>
    <source>
        <strain evidence="9">70-15</strain>
    </source>
</reference>
<accession>Q2KHE1</accession>
<evidence type="ECO:0000256" key="7">
    <source>
        <dbReference type="ARBA" id="ARBA00023049"/>
    </source>
</evidence>
<name>Q2KHE1_PYRO7</name>
<dbReference type="GO" id="GO:0046872">
    <property type="term" value="F:metal ion binding"/>
    <property type="evidence" value="ECO:0007669"/>
    <property type="project" value="UniProtKB-KW"/>
</dbReference>
<evidence type="ECO:0000256" key="2">
    <source>
        <dbReference type="ARBA" id="ARBA00010279"/>
    </source>
</evidence>
<sequence length="200" mass="22214">MADKAYYAANKNGSLFRRFFKTNDPDDAVAVRRVFYDVEKACDRKERDSFVFECDKSEGGSCTPDSTHAYVHDKQEMYICPYFFEHDLTERASTLIHELTHHKDTAIPSREAHMSTPAAVTEVTPNMVMVIFTSSTFLKFQPASAAALDIPMTPNVQYSEGLAAVTAVEGLVLVIRFLCFTGSSSMNSLAQNGNILFAAN</sequence>